<dbReference type="InterPro" id="IPR001638">
    <property type="entry name" value="Solute-binding_3/MltF_N"/>
</dbReference>
<feature type="chain" id="PRO_5030029949" evidence="3">
    <location>
        <begin position="27"/>
        <end position="279"/>
    </location>
</feature>
<evidence type="ECO:0000256" key="1">
    <source>
        <dbReference type="ARBA" id="ARBA00004418"/>
    </source>
</evidence>
<feature type="signal peptide" evidence="3">
    <location>
        <begin position="1"/>
        <end position="26"/>
    </location>
</feature>
<reference evidence="7" key="3">
    <citation type="submission" date="2016-10" db="EMBL/GenBank/DDBJ databases">
        <authorList>
            <person name="Wibberg D."/>
        </authorList>
    </citation>
    <scope>NUCLEOTIDE SEQUENCE [LARGE SCALE GENOMIC DNA]</scope>
</reference>
<evidence type="ECO:0000259" key="4">
    <source>
        <dbReference type="SMART" id="SM00062"/>
    </source>
</evidence>
<evidence type="ECO:0000313" key="5">
    <source>
        <dbReference type="EMBL" id="SEI21087.1"/>
    </source>
</evidence>
<dbReference type="Proteomes" id="UP000198939">
    <property type="component" value="Unassembled WGS sequence"/>
</dbReference>
<proteinExistence type="predicted"/>
<dbReference type="OrthoDB" id="7248418at2"/>
<evidence type="ECO:0000256" key="3">
    <source>
        <dbReference type="SAM" id="SignalP"/>
    </source>
</evidence>
<reference evidence="6 8" key="1">
    <citation type="submission" date="2016-10" db="EMBL/GenBank/DDBJ databases">
        <authorList>
            <person name="Varghese N."/>
            <person name="Submissions S."/>
        </authorList>
    </citation>
    <scope>NUCLEOTIDE SEQUENCE [LARGE SCALE GENOMIC DNA]</scope>
    <source>
        <strain evidence="6 8">CGMCC 1.7071</strain>
    </source>
</reference>
<dbReference type="SMART" id="SM00062">
    <property type="entry name" value="PBPb"/>
    <property type="match status" value="1"/>
</dbReference>
<evidence type="ECO:0000313" key="6">
    <source>
        <dbReference type="EMBL" id="SEP26851.1"/>
    </source>
</evidence>
<comment type="subcellular location">
    <subcellularLocation>
        <location evidence="1">Periplasm</location>
    </subcellularLocation>
</comment>
<dbReference type="Proteomes" id="UP000183063">
    <property type="component" value="Unassembled WGS sequence"/>
</dbReference>
<evidence type="ECO:0000256" key="2">
    <source>
        <dbReference type="ARBA" id="ARBA00022729"/>
    </source>
</evidence>
<gene>
    <name evidence="5" type="ORF">RTCCBAU85039_6546</name>
    <name evidence="6" type="ORF">SAMN05216228_106414</name>
</gene>
<dbReference type="EMBL" id="FOCV01000064">
    <property type="protein sequence ID" value="SEP26851.1"/>
    <property type="molecule type" value="Genomic_DNA"/>
</dbReference>
<name>A0A1H8WGV1_9HYPH</name>
<dbReference type="STRING" id="501024.RTCCBAU85039_6546"/>
<dbReference type="SUPFAM" id="SSF53850">
    <property type="entry name" value="Periplasmic binding protein-like II"/>
    <property type="match status" value="1"/>
</dbReference>
<dbReference type="PANTHER" id="PTHR35936:SF19">
    <property type="entry name" value="AMINO-ACID-BINDING PROTEIN YXEM-RELATED"/>
    <property type="match status" value="1"/>
</dbReference>
<dbReference type="EMBL" id="FNXB01000079">
    <property type="protein sequence ID" value="SEI21087.1"/>
    <property type="molecule type" value="Genomic_DNA"/>
</dbReference>
<sequence>MNKLMRMIAAASFAVTSVTLSTPVHAGQVLDRVLTTKTLTVAVGTDWGKMSFLNDKQELDGSDIDLAKAIAERLGVQVKFVTPGWDVIISGKWQGRWDMAMGQMTPTKARAEKFDFPAAYFYSPAVIAVHKDSKSTQLSDLDGKTVGVLVSTVGELYANHKLTPDWINAKPIEYQFTPGEVKSYGAGTYPPIDDLRLGDGVRLDAVVGEEDTVLQAIEAGYPLKIIQPPLYSAPCSFAVLRDDHEFTAKIKEAVESIRKEGSLSKMTIKWYGVDRSIEH</sequence>
<dbReference type="Gene3D" id="3.40.190.10">
    <property type="entry name" value="Periplasmic binding protein-like II"/>
    <property type="match status" value="2"/>
</dbReference>
<feature type="domain" description="Solute-binding protein family 3/N-terminal" evidence="4">
    <location>
        <begin position="38"/>
        <end position="274"/>
    </location>
</feature>
<organism evidence="5 7">
    <name type="scientific">Rhizobium tibeticum</name>
    <dbReference type="NCBI Taxonomy" id="501024"/>
    <lineage>
        <taxon>Bacteria</taxon>
        <taxon>Pseudomonadati</taxon>
        <taxon>Pseudomonadota</taxon>
        <taxon>Alphaproteobacteria</taxon>
        <taxon>Hyphomicrobiales</taxon>
        <taxon>Rhizobiaceae</taxon>
        <taxon>Rhizobium/Agrobacterium group</taxon>
        <taxon>Rhizobium</taxon>
    </lineage>
</organism>
<evidence type="ECO:0000313" key="7">
    <source>
        <dbReference type="Proteomes" id="UP000183063"/>
    </source>
</evidence>
<dbReference type="PANTHER" id="PTHR35936">
    <property type="entry name" value="MEMBRANE-BOUND LYTIC MUREIN TRANSGLYCOSYLASE F"/>
    <property type="match status" value="1"/>
</dbReference>
<dbReference type="GO" id="GO:0042597">
    <property type="term" value="C:periplasmic space"/>
    <property type="evidence" value="ECO:0007669"/>
    <property type="project" value="UniProtKB-SubCell"/>
</dbReference>
<dbReference type="Pfam" id="PF00497">
    <property type="entry name" value="SBP_bac_3"/>
    <property type="match status" value="1"/>
</dbReference>
<dbReference type="RefSeq" id="WP_072381942.1">
    <property type="nucleotide sequence ID" value="NZ_FNXB01000079.1"/>
</dbReference>
<keyword evidence="8" id="KW-1185">Reference proteome</keyword>
<protein>
    <submittedName>
        <fullName evidence="6">Amino acid ABC transporter substrate-binding protein, PAAT family</fullName>
    </submittedName>
    <submittedName>
        <fullName evidence="5">Putative amino-acid ABC transporter-binding protein</fullName>
    </submittedName>
</protein>
<evidence type="ECO:0000313" key="8">
    <source>
        <dbReference type="Proteomes" id="UP000198939"/>
    </source>
</evidence>
<reference evidence="5" key="2">
    <citation type="submission" date="2016-10" db="EMBL/GenBank/DDBJ databases">
        <authorList>
            <person name="de Groot N.N."/>
        </authorList>
    </citation>
    <scope>NUCLEOTIDE SEQUENCE [LARGE SCALE GENOMIC DNA]</scope>
    <source>
        <strain evidence="5">CCBAU85039</strain>
    </source>
</reference>
<keyword evidence="2 3" id="KW-0732">Signal</keyword>
<accession>A0A1H8WGV1</accession>
<dbReference type="AlphaFoldDB" id="A0A1H8WGV1"/>